<gene>
    <name evidence="2" type="ORF">GCM10009733_005980</name>
</gene>
<accession>A0ABN2ENC4</accession>
<sequence length="177" mass="18697">MAPDWIPDRPARLVEPAALVAELLSDPRVDGLTLSGGEPMEQARGLAEVVRLARLVRDVTVICFTGHRLERLRTRPPATGVPDLLAGLDVLIDGRYVAARDDGRGLRGSANQRVHHLTGRLAGHDFTGGARKAEVRVRDEEVLLVGVPPPGLLGALDTGPEPGGAAGHVTPGGGRMR</sequence>
<keyword evidence="3" id="KW-1185">Reference proteome</keyword>
<evidence type="ECO:0000256" key="1">
    <source>
        <dbReference type="SAM" id="MobiDB-lite"/>
    </source>
</evidence>
<dbReference type="Proteomes" id="UP001500064">
    <property type="component" value="Unassembled WGS sequence"/>
</dbReference>
<name>A0ABN2ENC4_9ACTN</name>
<proteinExistence type="predicted"/>
<dbReference type="EMBL" id="BAAAMU010000002">
    <property type="protein sequence ID" value="GAA1612734.1"/>
    <property type="molecule type" value="Genomic_DNA"/>
</dbReference>
<feature type="compositionally biased region" description="Gly residues" evidence="1">
    <location>
        <begin position="161"/>
        <end position="177"/>
    </location>
</feature>
<evidence type="ECO:0000313" key="2">
    <source>
        <dbReference type="EMBL" id="GAA1612734.1"/>
    </source>
</evidence>
<evidence type="ECO:0008006" key="4">
    <source>
        <dbReference type="Google" id="ProtNLM"/>
    </source>
</evidence>
<protein>
    <recommendedName>
        <fullName evidence="4">Radical SAM protein</fullName>
    </recommendedName>
</protein>
<feature type="region of interest" description="Disordered" evidence="1">
    <location>
        <begin position="153"/>
        <end position="177"/>
    </location>
</feature>
<comment type="caution">
    <text evidence="2">The sequence shown here is derived from an EMBL/GenBank/DDBJ whole genome shotgun (WGS) entry which is preliminary data.</text>
</comment>
<organism evidence="2 3">
    <name type="scientific">Nonomuraea maheshkhaliensis</name>
    <dbReference type="NCBI Taxonomy" id="419590"/>
    <lineage>
        <taxon>Bacteria</taxon>
        <taxon>Bacillati</taxon>
        <taxon>Actinomycetota</taxon>
        <taxon>Actinomycetes</taxon>
        <taxon>Streptosporangiales</taxon>
        <taxon>Streptosporangiaceae</taxon>
        <taxon>Nonomuraea</taxon>
    </lineage>
</organism>
<evidence type="ECO:0000313" key="3">
    <source>
        <dbReference type="Proteomes" id="UP001500064"/>
    </source>
</evidence>
<reference evidence="2 3" key="1">
    <citation type="journal article" date="2019" name="Int. J. Syst. Evol. Microbiol.">
        <title>The Global Catalogue of Microorganisms (GCM) 10K type strain sequencing project: providing services to taxonomists for standard genome sequencing and annotation.</title>
        <authorList>
            <consortium name="The Broad Institute Genomics Platform"/>
            <consortium name="The Broad Institute Genome Sequencing Center for Infectious Disease"/>
            <person name="Wu L."/>
            <person name="Ma J."/>
        </authorList>
    </citation>
    <scope>NUCLEOTIDE SEQUENCE [LARGE SCALE GENOMIC DNA]</scope>
    <source>
        <strain evidence="2 3">JCM 13929</strain>
    </source>
</reference>
<dbReference type="Pfam" id="PF13353">
    <property type="entry name" value="Fer4_12"/>
    <property type="match status" value="1"/>
</dbReference>